<keyword evidence="1" id="KW-0812">Transmembrane</keyword>
<gene>
    <name evidence="2" type="ORF">BECKUNK1418G_GA0071005_102315</name>
    <name evidence="3" type="ORF">BECKUNK1418H_GA0071006_102815</name>
</gene>
<name>A0A451AWH4_9GAMM</name>
<dbReference type="EMBL" id="CAADFZ010000023">
    <property type="protein sequence ID" value="VFK62289.1"/>
    <property type="molecule type" value="Genomic_DNA"/>
</dbReference>
<keyword evidence="1" id="KW-0472">Membrane</keyword>
<feature type="transmembrane region" description="Helical" evidence="1">
    <location>
        <begin position="39"/>
        <end position="60"/>
    </location>
</feature>
<dbReference type="AlphaFoldDB" id="A0A451AWH4"/>
<keyword evidence="1" id="KW-1133">Transmembrane helix</keyword>
<dbReference type="EMBL" id="CAADGD010000028">
    <property type="protein sequence ID" value="VFK70399.1"/>
    <property type="molecule type" value="Genomic_DNA"/>
</dbReference>
<proteinExistence type="predicted"/>
<reference evidence="3" key="1">
    <citation type="submission" date="2019-02" db="EMBL/GenBank/DDBJ databases">
        <authorList>
            <person name="Gruber-Vodicka R. H."/>
            <person name="Seah K. B. B."/>
        </authorList>
    </citation>
    <scope>NUCLEOTIDE SEQUENCE</scope>
    <source>
        <strain evidence="3">BECK_BY19</strain>
        <strain evidence="2">BECK_BY8</strain>
    </source>
</reference>
<evidence type="ECO:0000256" key="1">
    <source>
        <dbReference type="SAM" id="Phobius"/>
    </source>
</evidence>
<evidence type="ECO:0000313" key="3">
    <source>
        <dbReference type="EMBL" id="VFK70399.1"/>
    </source>
</evidence>
<protein>
    <submittedName>
        <fullName evidence="3">Uncharacterized protein</fullName>
    </submittedName>
</protein>
<sequence length="176" mass="20803">MVNLMTKELEKYENLYRYAKGVFDEEISRFHRIRNNANALITIVVSLLGMFSIPIISGYLSNVLECQKFPLITLILGVLILIGLVVSFILAFWSFRVEEIKMPDLNEKIHSFKKEDLITFYSKFYQGYEFYFLHNRKICNIRAKRVEYSVKSIFVVVVLFFLFLAYIMFEIFLSLS</sequence>
<organism evidence="3">
    <name type="scientific">Candidatus Kentrum sp. UNK</name>
    <dbReference type="NCBI Taxonomy" id="2126344"/>
    <lineage>
        <taxon>Bacteria</taxon>
        <taxon>Pseudomonadati</taxon>
        <taxon>Pseudomonadota</taxon>
        <taxon>Gammaproteobacteria</taxon>
        <taxon>Candidatus Kentrum</taxon>
    </lineage>
</organism>
<accession>A0A451AWH4</accession>
<evidence type="ECO:0000313" key="2">
    <source>
        <dbReference type="EMBL" id="VFK62289.1"/>
    </source>
</evidence>
<feature type="transmembrane region" description="Helical" evidence="1">
    <location>
        <begin position="152"/>
        <end position="173"/>
    </location>
</feature>
<feature type="transmembrane region" description="Helical" evidence="1">
    <location>
        <begin position="72"/>
        <end position="93"/>
    </location>
</feature>